<dbReference type="AlphaFoldDB" id="K0T3V5"/>
<gene>
    <name evidence="2" type="ORF">THAOC_06083</name>
</gene>
<evidence type="ECO:0000256" key="1">
    <source>
        <dbReference type="SAM" id="MobiDB-lite"/>
    </source>
</evidence>
<dbReference type="EMBL" id="AGNL01005922">
    <property type="protein sequence ID" value="EJK72390.1"/>
    <property type="molecule type" value="Genomic_DNA"/>
</dbReference>
<feature type="compositionally biased region" description="Low complexity" evidence="1">
    <location>
        <begin position="70"/>
        <end position="86"/>
    </location>
</feature>
<feature type="compositionally biased region" description="Low complexity" evidence="1">
    <location>
        <begin position="126"/>
        <end position="135"/>
    </location>
</feature>
<evidence type="ECO:0000313" key="3">
    <source>
        <dbReference type="Proteomes" id="UP000266841"/>
    </source>
</evidence>
<feature type="region of interest" description="Disordered" evidence="1">
    <location>
        <begin position="60"/>
        <end position="182"/>
    </location>
</feature>
<feature type="non-terminal residue" evidence="2">
    <location>
        <position position="1"/>
    </location>
</feature>
<dbReference type="Proteomes" id="UP000266841">
    <property type="component" value="Unassembled WGS sequence"/>
</dbReference>
<evidence type="ECO:0000313" key="2">
    <source>
        <dbReference type="EMBL" id="EJK72390.1"/>
    </source>
</evidence>
<accession>K0T3V5</accession>
<organism evidence="2 3">
    <name type="scientific">Thalassiosira oceanica</name>
    <name type="common">Marine diatom</name>
    <dbReference type="NCBI Taxonomy" id="159749"/>
    <lineage>
        <taxon>Eukaryota</taxon>
        <taxon>Sar</taxon>
        <taxon>Stramenopiles</taxon>
        <taxon>Ochrophyta</taxon>
        <taxon>Bacillariophyta</taxon>
        <taxon>Coscinodiscophyceae</taxon>
        <taxon>Thalassiosirophycidae</taxon>
        <taxon>Thalassiosirales</taxon>
        <taxon>Thalassiosiraceae</taxon>
        <taxon>Thalassiosira</taxon>
    </lineage>
</organism>
<name>K0T3V5_THAOC</name>
<keyword evidence="3" id="KW-1185">Reference proteome</keyword>
<protein>
    <submittedName>
        <fullName evidence="2">Uncharacterized protein</fullName>
    </submittedName>
</protein>
<proteinExistence type="predicted"/>
<reference evidence="2 3" key="1">
    <citation type="journal article" date="2012" name="Genome Biol.">
        <title>Genome and low-iron response of an oceanic diatom adapted to chronic iron limitation.</title>
        <authorList>
            <person name="Lommer M."/>
            <person name="Specht M."/>
            <person name="Roy A.S."/>
            <person name="Kraemer L."/>
            <person name="Andreson R."/>
            <person name="Gutowska M.A."/>
            <person name="Wolf J."/>
            <person name="Bergner S.V."/>
            <person name="Schilhabel M.B."/>
            <person name="Klostermeier U.C."/>
            <person name="Beiko R.G."/>
            <person name="Rosenstiel P."/>
            <person name="Hippler M."/>
            <person name="Laroche J."/>
        </authorList>
    </citation>
    <scope>NUCLEOTIDE SEQUENCE [LARGE SCALE GENOMIC DNA]</scope>
    <source>
        <strain evidence="2 3">CCMP1005</strain>
    </source>
</reference>
<sequence>SSPLRYAPERLADPSSVWRGEAANAQNFLICYSPAPSGPIGSPPDAFVCLTCSVAREGFPRPSREGGAVLSLSPGGSSPPSLSGPPCLVEPPEDLEVSESPGIRVSPAFRRLGAARSSPRRYTVASFPSSPSPGSARGQKVSKRTASEPRGNKRKRSSDVPPLPNAAGEDEDRGCDVGYFPT</sequence>
<comment type="caution">
    <text evidence="2">The sequence shown here is derived from an EMBL/GenBank/DDBJ whole genome shotgun (WGS) entry which is preliminary data.</text>
</comment>